<feature type="compositionally biased region" description="Low complexity" evidence="7">
    <location>
        <begin position="307"/>
        <end position="331"/>
    </location>
</feature>
<accession>A0AAD5PCZ4</accession>
<evidence type="ECO:0000256" key="2">
    <source>
        <dbReference type="ARBA" id="ARBA00022707"/>
    </source>
</evidence>
<dbReference type="GO" id="GO:0005509">
    <property type="term" value="F:calcium ion binding"/>
    <property type="evidence" value="ECO:0007669"/>
    <property type="project" value="InterPro"/>
</dbReference>
<dbReference type="Proteomes" id="UP001209540">
    <property type="component" value="Unassembled WGS sequence"/>
</dbReference>
<proteinExistence type="inferred from homology"/>
<evidence type="ECO:0000256" key="5">
    <source>
        <dbReference type="ARBA" id="ARBA00022837"/>
    </source>
</evidence>
<comment type="caution">
    <text evidence="9">The sequence shown here is derived from an EMBL/GenBank/DDBJ whole genome shotgun (WGS) entry which is preliminary data.</text>
</comment>
<feature type="region of interest" description="Disordered" evidence="7">
    <location>
        <begin position="257"/>
        <end position="293"/>
    </location>
</feature>
<dbReference type="SUPFAM" id="SSF47473">
    <property type="entry name" value="EF-hand"/>
    <property type="match status" value="1"/>
</dbReference>
<protein>
    <recommendedName>
        <fullName evidence="8">EF-hand domain-containing protein</fullName>
    </recommendedName>
</protein>
<evidence type="ECO:0000313" key="10">
    <source>
        <dbReference type="Proteomes" id="UP001209540"/>
    </source>
</evidence>
<evidence type="ECO:0000256" key="4">
    <source>
        <dbReference type="ARBA" id="ARBA00022737"/>
    </source>
</evidence>
<dbReference type="Gene3D" id="1.10.238.10">
    <property type="entry name" value="EF-hand"/>
    <property type="match status" value="1"/>
</dbReference>
<sequence>MGQARSKENKALARKTHFTHKEIRHLRHNLEASTPKRSDSSSITEDVFRETVKKYVPSISPHDDIFLKRLYAAFDVDNKKTIDFEEFVDGLSVFMKGTPEEKLALSFKLYDVNHDGYLTKTELERVMLQLSHTFSEEDQTKEIKDMIARMFDDVDVDNDGKLSFDEYKLSAMKEPLIVDFLEQFLAEHNLSNYPRVPSRPGSVRSFRSGRSLTPMNGHHSPKPPGSPSSLTAAAANHHNRLSIRLSQAELLEYSHQHRLHSGPTTPTSSSHSLKSQAMGLPPSPVRSASPVDHDELEKNRRELIASANSINNNHITVPASPATATATITSTQERPSQQQKS</sequence>
<dbReference type="AlphaFoldDB" id="A0AAD5PCZ4"/>
<dbReference type="PANTHER" id="PTHR23055">
    <property type="entry name" value="CALCIUM BINDING PROTEINS"/>
    <property type="match status" value="1"/>
</dbReference>
<reference evidence="9" key="2">
    <citation type="submission" date="2023-02" db="EMBL/GenBank/DDBJ databases">
        <authorList>
            <consortium name="DOE Joint Genome Institute"/>
            <person name="Mondo S.J."/>
            <person name="Chang Y."/>
            <person name="Wang Y."/>
            <person name="Ahrendt S."/>
            <person name="Andreopoulos W."/>
            <person name="Barry K."/>
            <person name="Beard J."/>
            <person name="Benny G.L."/>
            <person name="Blankenship S."/>
            <person name="Bonito G."/>
            <person name="Cuomo C."/>
            <person name="Desiro A."/>
            <person name="Gervers K.A."/>
            <person name="Hundley H."/>
            <person name="Kuo A."/>
            <person name="LaButti K."/>
            <person name="Lang B.F."/>
            <person name="Lipzen A."/>
            <person name="O'Donnell K."/>
            <person name="Pangilinan J."/>
            <person name="Reynolds N."/>
            <person name="Sandor L."/>
            <person name="Smith M.W."/>
            <person name="Tsang A."/>
            <person name="Grigoriev I.V."/>
            <person name="Stajich J.E."/>
            <person name="Spatafora J.W."/>
        </authorList>
    </citation>
    <scope>NUCLEOTIDE SEQUENCE</scope>
    <source>
        <strain evidence="9">RSA 2281</strain>
    </source>
</reference>
<evidence type="ECO:0000256" key="1">
    <source>
        <dbReference type="ARBA" id="ARBA00006049"/>
    </source>
</evidence>
<evidence type="ECO:0000256" key="7">
    <source>
        <dbReference type="SAM" id="MobiDB-lite"/>
    </source>
</evidence>
<reference evidence="9" key="1">
    <citation type="journal article" date="2022" name="IScience">
        <title>Evolution of zygomycete secretomes and the origins of terrestrial fungal ecologies.</title>
        <authorList>
            <person name="Chang Y."/>
            <person name="Wang Y."/>
            <person name="Mondo S."/>
            <person name="Ahrendt S."/>
            <person name="Andreopoulos W."/>
            <person name="Barry K."/>
            <person name="Beard J."/>
            <person name="Benny G.L."/>
            <person name="Blankenship S."/>
            <person name="Bonito G."/>
            <person name="Cuomo C."/>
            <person name="Desiro A."/>
            <person name="Gervers K.A."/>
            <person name="Hundley H."/>
            <person name="Kuo A."/>
            <person name="LaButti K."/>
            <person name="Lang B.F."/>
            <person name="Lipzen A."/>
            <person name="O'Donnell K."/>
            <person name="Pangilinan J."/>
            <person name="Reynolds N."/>
            <person name="Sandor L."/>
            <person name="Smith M.E."/>
            <person name="Tsang A."/>
            <person name="Grigoriev I.V."/>
            <person name="Stajich J.E."/>
            <person name="Spatafora J.W."/>
        </authorList>
    </citation>
    <scope>NUCLEOTIDE SEQUENCE</scope>
    <source>
        <strain evidence="9">RSA 2281</strain>
    </source>
</reference>
<dbReference type="PRINTS" id="PR00450">
    <property type="entry name" value="RECOVERIN"/>
</dbReference>
<keyword evidence="6" id="KW-0449">Lipoprotein</keyword>
<feature type="compositionally biased region" description="Low complexity" evidence="7">
    <location>
        <begin position="261"/>
        <end position="272"/>
    </location>
</feature>
<dbReference type="SMART" id="SM00054">
    <property type="entry name" value="EFh"/>
    <property type="match status" value="3"/>
</dbReference>
<feature type="compositionally biased region" description="Polar residues" evidence="7">
    <location>
        <begin position="332"/>
        <end position="341"/>
    </location>
</feature>
<feature type="region of interest" description="Disordered" evidence="7">
    <location>
        <begin position="24"/>
        <end position="43"/>
    </location>
</feature>
<feature type="domain" description="EF-hand" evidence="8">
    <location>
        <begin position="98"/>
        <end position="133"/>
    </location>
</feature>
<dbReference type="EMBL" id="JAIXMP010000023">
    <property type="protein sequence ID" value="KAI9255124.1"/>
    <property type="molecule type" value="Genomic_DNA"/>
</dbReference>
<gene>
    <name evidence="9" type="ORF">BDA99DRAFT_517935</name>
</gene>
<feature type="domain" description="EF-hand" evidence="8">
    <location>
        <begin position="62"/>
        <end position="97"/>
    </location>
</feature>
<feature type="compositionally biased region" description="Basic and acidic residues" evidence="7">
    <location>
        <begin position="28"/>
        <end position="39"/>
    </location>
</feature>
<keyword evidence="3" id="KW-0479">Metal-binding</keyword>
<dbReference type="InterPro" id="IPR028846">
    <property type="entry name" value="Recoverin"/>
</dbReference>
<evidence type="ECO:0000313" key="9">
    <source>
        <dbReference type="EMBL" id="KAI9255124.1"/>
    </source>
</evidence>
<keyword evidence="4" id="KW-0677">Repeat</keyword>
<feature type="region of interest" description="Disordered" evidence="7">
    <location>
        <begin position="307"/>
        <end position="341"/>
    </location>
</feature>
<evidence type="ECO:0000259" key="8">
    <source>
        <dbReference type="PROSITE" id="PS50222"/>
    </source>
</evidence>
<feature type="domain" description="EF-hand" evidence="8">
    <location>
        <begin position="142"/>
        <end position="177"/>
    </location>
</feature>
<evidence type="ECO:0000256" key="6">
    <source>
        <dbReference type="ARBA" id="ARBA00023288"/>
    </source>
</evidence>
<dbReference type="InterPro" id="IPR018247">
    <property type="entry name" value="EF_Hand_1_Ca_BS"/>
</dbReference>
<dbReference type="PROSITE" id="PS00018">
    <property type="entry name" value="EF_HAND_1"/>
    <property type="match status" value="2"/>
</dbReference>
<dbReference type="CDD" id="cd00051">
    <property type="entry name" value="EFh"/>
    <property type="match status" value="2"/>
</dbReference>
<keyword evidence="5" id="KW-0106">Calcium</keyword>
<name>A0AAD5PCZ4_9FUNG</name>
<dbReference type="PANTHER" id="PTHR23055:SF178">
    <property type="entry name" value="NEUROCALCIN HOMOLOG"/>
    <property type="match status" value="1"/>
</dbReference>
<evidence type="ECO:0000256" key="3">
    <source>
        <dbReference type="ARBA" id="ARBA00022723"/>
    </source>
</evidence>
<dbReference type="InterPro" id="IPR002048">
    <property type="entry name" value="EF_hand_dom"/>
</dbReference>
<dbReference type="InterPro" id="IPR011992">
    <property type="entry name" value="EF-hand-dom_pair"/>
</dbReference>
<feature type="region of interest" description="Disordered" evidence="7">
    <location>
        <begin position="192"/>
        <end position="233"/>
    </location>
</feature>
<organism evidence="9 10">
    <name type="scientific">Phascolomyces articulosus</name>
    <dbReference type="NCBI Taxonomy" id="60185"/>
    <lineage>
        <taxon>Eukaryota</taxon>
        <taxon>Fungi</taxon>
        <taxon>Fungi incertae sedis</taxon>
        <taxon>Mucoromycota</taxon>
        <taxon>Mucoromycotina</taxon>
        <taxon>Mucoromycetes</taxon>
        <taxon>Mucorales</taxon>
        <taxon>Lichtheimiaceae</taxon>
        <taxon>Phascolomyces</taxon>
    </lineage>
</organism>
<comment type="similarity">
    <text evidence="1">Belongs to the recoverin family.</text>
</comment>
<dbReference type="PROSITE" id="PS50222">
    <property type="entry name" value="EF_HAND_2"/>
    <property type="match status" value="3"/>
</dbReference>
<keyword evidence="2" id="KW-0519">Myristate</keyword>
<dbReference type="Pfam" id="PF13499">
    <property type="entry name" value="EF-hand_7"/>
    <property type="match status" value="1"/>
</dbReference>
<keyword evidence="10" id="KW-1185">Reference proteome</keyword>